<comment type="caution">
    <text evidence="2">The sequence shown here is derived from an EMBL/GenBank/DDBJ whole genome shotgun (WGS) entry which is preliminary data.</text>
</comment>
<sequence>MSALSSRKYDGAQITTSSTHITKNQARETNSLACVANLSKTEGFPETSDGMFFPGITPAYPEPPLPTRPPRGWGVFKTTKPPF</sequence>
<evidence type="ECO:0000313" key="3">
    <source>
        <dbReference type="Proteomes" id="UP001501747"/>
    </source>
</evidence>
<organism evidence="2 3">
    <name type="scientific">Allokutzneria multivorans</name>
    <dbReference type="NCBI Taxonomy" id="1142134"/>
    <lineage>
        <taxon>Bacteria</taxon>
        <taxon>Bacillati</taxon>
        <taxon>Actinomycetota</taxon>
        <taxon>Actinomycetes</taxon>
        <taxon>Pseudonocardiales</taxon>
        <taxon>Pseudonocardiaceae</taxon>
        <taxon>Allokutzneria</taxon>
    </lineage>
</organism>
<dbReference type="EMBL" id="BAABAL010000018">
    <property type="protein sequence ID" value="GAA4024238.1"/>
    <property type="molecule type" value="Genomic_DNA"/>
</dbReference>
<gene>
    <name evidence="2" type="ORF">GCM10022247_55930</name>
</gene>
<feature type="region of interest" description="Disordered" evidence="1">
    <location>
        <begin position="61"/>
        <end position="83"/>
    </location>
</feature>
<proteinExistence type="predicted"/>
<protein>
    <submittedName>
        <fullName evidence="2">Uncharacterized protein</fullName>
    </submittedName>
</protein>
<dbReference type="Proteomes" id="UP001501747">
    <property type="component" value="Unassembled WGS sequence"/>
</dbReference>
<keyword evidence="3" id="KW-1185">Reference proteome</keyword>
<evidence type="ECO:0000256" key="1">
    <source>
        <dbReference type="SAM" id="MobiDB-lite"/>
    </source>
</evidence>
<feature type="region of interest" description="Disordered" evidence="1">
    <location>
        <begin position="1"/>
        <end position="26"/>
    </location>
</feature>
<accession>A0ABP7TCK6</accession>
<evidence type="ECO:0000313" key="2">
    <source>
        <dbReference type="EMBL" id="GAA4024238.1"/>
    </source>
</evidence>
<reference evidence="3" key="1">
    <citation type="journal article" date="2019" name="Int. J. Syst. Evol. Microbiol.">
        <title>The Global Catalogue of Microorganisms (GCM) 10K type strain sequencing project: providing services to taxonomists for standard genome sequencing and annotation.</title>
        <authorList>
            <consortium name="The Broad Institute Genomics Platform"/>
            <consortium name="The Broad Institute Genome Sequencing Center for Infectious Disease"/>
            <person name="Wu L."/>
            <person name="Ma J."/>
        </authorList>
    </citation>
    <scope>NUCLEOTIDE SEQUENCE [LARGE SCALE GENOMIC DNA]</scope>
    <source>
        <strain evidence="3">JCM 17342</strain>
    </source>
</reference>
<name>A0ABP7TCK6_9PSEU</name>
<feature type="compositionally biased region" description="Polar residues" evidence="1">
    <location>
        <begin position="13"/>
        <end position="26"/>
    </location>
</feature>